<keyword evidence="1" id="KW-1133">Transmembrane helix</keyword>
<feature type="transmembrane region" description="Helical" evidence="1">
    <location>
        <begin position="36"/>
        <end position="56"/>
    </location>
</feature>
<evidence type="ECO:0000256" key="1">
    <source>
        <dbReference type="SAM" id="Phobius"/>
    </source>
</evidence>
<keyword evidence="1" id="KW-0812">Transmembrane</keyword>
<feature type="transmembrane region" description="Helical" evidence="1">
    <location>
        <begin position="110"/>
        <end position="131"/>
    </location>
</feature>
<protein>
    <submittedName>
        <fullName evidence="2">Uncharacterized protein</fullName>
    </submittedName>
</protein>
<name>A0ABV2EG21_9CAUL</name>
<gene>
    <name evidence="2" type="ORF">ABID41_000817</name>
</gene>
<dbReference type="Proteomes" id="UP001549110">
    <property type="component" value="Unassembled WGS sequence"/>
</dbReference>
<evidence type="ECO:0000313" key="2">
    <source>
        <dbReference type="EMBL" id="MET3525722.1"/>
    </source>
</evidence>
<dbReference type="EMBL" id="JBEPLU010000001">
    <property type="protein sequence ID" value="MET3525722.1"/>
    <property type="molecule type" value="Genomic_DNA"/>
</dbReference>
<sequence>MQDVAVGAASLIYAGAVLNAFQVLPGGTTLIAQRTLIWPSLFLVLSLCVPLLVPALKKILARYVWMSFQAGFGQTPISVLTGVGLLAAAALFIYWQVWAVGHGGRYPAGVFSGYAAGIGILAAQAVLVRALETVPEVRQQIEERE</sequence>
<organism evidence="2 3">
    <name type="scientific">Phenylobacterium koreense</name>
    <dbReference type="NCBI Taxonomy" id="266125"/>
    <lineage>
        <taxon>Bacteria</taxon>
        <taxon>Pseudomonadati</taxon>
        <taxon>Pseudomonadota</taxon>
        <taxon>Alphaproteobacteria</taxon>
        <taxon>Caulobacterales</taxon>
        <taxon>Caulobacteraceae</taxon>
        <taxon>Phenylobacterium</taxon>
    </lineage>
</organism>
<comment type="caution">
    <text evidence="2">The sequence shown here is derived from an EMBL/GenBank/DDBJ whole genome shotgun (WGS) entry which is preliminary data.</text>
</comment>
<reference evidence="2 3" key="1">
    <citation type="submission" date="2024-06" db="EMBL/GenBank/DDBJ databases">
        <title>Genomic Encyclopedia of Type Strains, Phase IV (KMG-IV): sequencing the most valuable type-strain genomes for metagenomic binning, comparative biology and taxonomic classification.</title>
        <authorList>
            <person name="Goeker M."/>
        </authorList>
    </citation>
    <scope>NUCLEOTIDE SEQUENCE [LARGE SCALE GENOMIC DNA]</scope>
    <source>
        <strain evidence="2 3">DSM 17809</strain>
    </source>
</reference>
<dbReference type="RefSeq" id="WP_331931557.1">
    <property type="nucleotide sequence ID" value="NZ_JBEPLU010000001.1"/>
</dbReference>
<accession>A0ABV2EG21</accession>
<evidence type="ECO:0000313" key="3">
    <source>
        <dbReference type="Proteomes" id="UP001549110"/>
    </source>
</evidence>
<feature type="transmembrane region" description="Helical" evidence="1">
    <location>
        <begin position="77"/>
        <end position="98"/>
    </location>
</feature>
<keyword evidence="1" id="KW-0472">Membrane</keyword>
<keyword evidence="3" id="KW-1185">Reference proteome</keyword>
<proteinExistence type="predicted"/>